<keyword evidence="3" id="KW-1185">Reference proteome</keyword>
<protein>
    <submittedName>
        <fullName evidence="2">Uncharacterized protein</fullName>
    </submittedName>
</protein>
<sequence>MQISRQSADSQHASIMPQSMSQGRSQSPHSSDAQQQQKHESSPAQEPQPLRLQWISSPLRSVRERAGCLLKLARIGDLSMKERAVTGITWLPGVEGQRAGLHCLSKATTQSLSPPLPRCSKLIATATDGGEEKDSTKWSYSCSLFGRVFSGKILIQITLVARQWQVRLHGGGGLQWDQALSLEVEDVLLLKLLHLDQLLLEGQLLTA</sequence>
<dbReference type="OrthoDB" id="10641286at2759"/>
<gene>
    <name evidence="2" type="ORF">EYF80_026467</name>
</gene>
<dbReference type="Proteomes" id="UP000314294">
    <property type="component" value="Unassembled WGS sequence"/>
</dbReference>
<dbReference type="AlphaFoldDB" id="A0A4Z2HCD7"/>
<feature type="compositionally biased region" description="Polar residues" evidence="1">
    <location>
        <begin position="1"/>
        <end position="36"/>
    </location>
</feature>
<evidence type="ECO:0000313" key="2">
    <source>
        <dbReference type="EMBL" id="TNN63291.1"/>
    </source>
</evidence>
<evidence type="ECO:0000313" key="3">
    <source>
        <dbReference type="Proteomes" id="UP000314294"/>
    </source>
</evidence>
<evidence type="ECO:0000256" key="1">
    <source>
        <dbReference type="SAM" id="MobiDB-lite"/>
    </source>
</evidence>
<accession>A0A4Z2HCD7</accession>
<proteinExistence type="predicted"/>
<feature type="region of interest" description="Disordered" evidence="1">
    <location>
        <begin position="1"/>
        <end position="51"/>
    </location>
</feature>
<comment type="caution">
    <text evidence="2">The sequence shown here is derived from an EMBL/GenBank/DDBJ whole genome shotgun (WGS) entry which is preliminary data.</text>
</comment>
<dbReference type="EMBL" id="SRLO01000276">
    <property type="protein sequence ID" value="TNN63291.1"/>
    <property type="molecule type" value="Genomic_DNA"/>
</dbReference>
<organism evidence="2 3">
    <name type="scientific">Liparis tanakae</name>
    <name type="common">Tanaka's snailfish</name>
    <dbReference type="NCBI Taxonomy" id="230148"/>
    <lineage>
        <taxon>Eukaryota</taxon>
        <taxon>Metazoa</taxon>
        <taxon>Chordata</taxon>
        <taxon>Craniata</taxon>
        <taxon>Vertebrata</taxon>
        <taxon>Euteleostomi</taxon>
        <taxon>Actinopterygii</taxon>
        <taxon>Neopterygii</taxon>
        <taxon>Teleostei</taxon>
        <taxon>Neoteleostei</taxon>
        <taxon>Acanthomorphata</taxon>
        <taxon>Eupercaria</taxon>
        <taxon>Perciformes</taxon>
        <taxon>Cottioidei</taxon>
        <taxon>Cottales</taxon>
        <taxon>Liparidae</taxon>
        <taxon>Liparis</taxon>
    </lineage>
</organism>
<reference evidence="2 3" key="1">
    <citation type="submission" date="2019-03" db="EMBL/GenBank/DDBJ databases">
        <title>First draft genome of Liparis tanakae, snailfish: a comprehensive survey of snailfish specific genes.</title>
        <authorList>
            <person name="Kim W."/>
            <person name="Song I."/>
            <person name="Jeong J.-H."/>
            <person name="Kim D."/>
            <person name="Kim S."/>
            <person name="Ryu S."/>
            <person name="Song J.Y."/>
            <person name="Lee S.K."/>
        </authorList>
    </citation>
    <scope>NUCLEOTIDE SEQUENCE [LARGE SCALE GENOMIC DNA]</scope>
    <source>
        <tissue evidence="2">Muscle</tissue>
    </source>
</reference>
<name>A0A4Z2HCD7_9TELE</name>